<keyword evidence="2 6" id="KW-0698">rRNA processing</keyword>
<comment type="subcellular location">
    <subcellularLocation>
        <location evidence="6">Cytoplasm</location>
    </subcellularLocation>
</comment>
<evidence type="ECO:0000313" key="10">
    <source>
        <dbReference type="Proteomes" id="UP001269819"/>
    </source>
</evidence>
<dbReference type="InterPro" id="IPR007848">
    <property type="entry name" value="Small_mtfrase_dom"/>
</dbReference>
<protein>
    <recommendedName>
        <fullName evidence="6">Ribosomal RNA small subunit methyltransferase C</fullName>
        <ecNumber evidence="6">2.1.1.172</ecNumber>
    </recommendedName>
    <alternativeName>
        <fullName evidence="6">16S rRNA m2G1207 methyltransferase</fullName>
    </alternativeName>
    <alternativeName>
        <fullName evidence="6">rRNA (guanine-N(2)-)-methyltransferase RsmC</fullName>
    </alternativeName>
</protein>
<comment type="function">
    <text evidence="6">Specifically methylates the guanine in position 1207 of 16S rRNA in the 30S particle.</text>
</comment>
<evidence type="ECO:0000256" key="5">
    <source>
        <dbReference type="ARBA" id="ARBA00022691"/>
    </source>
</evidence>
<evidence type="ECO:0000256" key="6">
    <source>
        <dbReference type="HAMAP-Rule" id="MF_01862"/>
    </source>
</evidence>
<feature type="domain" description="Methyltransferase small N-terminal" evidence="8">
    <location>
        <begin position="10"/>
        <end position="159"/>
    </location>
</feature>
<evidence type="ECO:0000256" key="2">
    <source>
        <dbReference type="ARBA" id="ARBA00022552"/>
    </source>
</evidence>
<dbReference type="Proteomes" id="UP001269819">
    <property type="component" value="Unassembled WGS sequence"/>
</dbReference>
<keyword evidence="1 6" id="KW-0963">Cytoplasm</keyword>
<dbReference type="Pfam" id="PF08468">
    <property type="entry name" value="MTS_N"/>
    <property type="match status" value="1"/>
</dbReference>
<dbReference type="InterPro" id="IPR029063">
    <property type="entry name" value="SAM-dependent_MTases_sf"/>
</dbReference>
<dbReference type="EMBL" id="JAWIIJ010000002">
    <property type="protein sequence ID" value="MDV2077574.1"/>
    <property type="molecule type" value="Genomic_DNA"/>
</dbReference>
<gene>
    <name evidence="6" type="primary">rsmC</name>
    <name evidence="9" type="ORF">RYS15_02725</name>
</gene>
<evidence type="ECO:0000256" key="4">
    <source>
        <dbReference type="ARBA" id="ARBA00022679"/>
    </source>
</evidence>
<keyword evidence="3 6" id="KW-0489">Methyltransferase</keyword>
<dbReference type="GO" id="GO:0052916">
    <property type="term" value="F:23S rRNA (guanine(1835)-N(2))-methyltransferase activity"/>
    <property type="evidence" value="ECO:0007669"/>
    <property type="project" value="UniProtKB-EC"/>
</dbReference>
<dbReference type="EC" id="2.1.1.172" evidence="6"/>
<dbReference type="PANTHER" id="PTHR47816">
    <property type="entry name" value="RIBOSOMAL RNA SMALL SUBUNIT METHYLTRANSFERASE C"/>
    <property type="match status" value="1"/>
</dbReference>
<dbReference type="SUPFAM" id="SSF53335">
    <property type="entry name" value="S-adenosyl-L-methionine-dependent methyltransferases"/>
    <property type="match status" value="1"/>
</dbReference>
<reference evidence="9 10" key="1">
    <citation type="submission" date="2023-10" db="EMBL/GenBank/DDBJ databases">
        <title>Characteristics and mechanism of a salt-tolerant marine origin heterotrophic nitrifying- aerobic denitrifying bacteria Marinobacter xestospongiae HN1.</title>
        <authorList>
            <person name="Qi R."/>
        </authorList>
    </citation>
    <scope>NUCLEOTIDE SEQUENCE [LARGE SCALE GENOMIC DNA]</scope>
    <source>
        <strain evidence="9 10">HN1</strain>
    </source>
</reference>
<dbReference type="InterPro" id="IPR023543">
    <property type="entry name" value="rRNA_ssu_MeTfrase_C"/>
</dbReference>
<dbReference type="HAMAP" id="MF_01862">
    <property type="entry name" value="16SrRNA_methyltr_C"/>
    <property type="match status" value="1"/>
</dbReference>
<evidence type="ECO:0000256" key="3">
    <source>
        <dbReference type="ARBA" id="ARBA00022603"/>
    </source>
</evidence>
<dbReference type="InterPro" id="IPR013675">
    <property type="entry name" value="Mtase_sm_N"/>
</dbReference>
<keyword evidence="5 6" id="KW-0949">S-adenosyl-L-methionine</keyword>
<sequence length="342" mass="36517">MSSNPNVHAALIRNRERLHGRIALIGAADADFLLQLAPEGLVVTDHAGLYQRLGNVPGWTAHFGYFALAGDVGELDTVVLFMPKAKAELGVRLQLAASLLRAGGQLLLLGEKREGIASAVKHLQSLVSNPVKVDSARHCQVWQATVDTPQAPPTLDDWLTWHAVAVADTAIDVAGLPGVFSNGRLDDGTAVLLETLAESPVQGPVLDFACGAGVIGAWLQSHGLEDPVDGIDVQAQAVACARETYRRNGARGTTLAGDGLDVATGRYAAIVTNPPFHSGVRTDTSMTERFLAQAADHLSPGGELRLVANSFLPYRELIERHIGPCDVLRQDGRFSVYRAKRH</sequence>
<dbReference type="PROSITE" id="PS00092">
    <property type="entry name" value="N6_MTASE"/>
    <property type="match status" value="1"/>
</dbReference>
<keyword evidence="10" id="KW-1185">Reference proteome</keyword>
<comment type="caution">
    <text evidence="9">The sequence shown here is derived from an EMBL/GenBank/DDBJ whole genome shotgun (WGS) entry which is preliminary data.</text>
</comment>
<dbReference type="InterPro" id="IPR046977">
    <property type="entry name" value="RsmC/RlmG"/>
</dbReference>
<dbReference type="PANTHER" id="PTHR47816:SF4">
    <property type="entry name" value="RIBOSOMAL RNA SMALL SUBUNIT METHYLTRANSFERASE C"/>
    <property type="match status" value="1"/>
</dbReference>
<comment type="subunit">
    <text evidence="6">Monomer.</text>
</comment>
<proteinExistence type="inferred from homology"/>
<dbReference type="Pfam" id="PF05175">
    <property type="entry name" value="MTS"/>
    <property type="match status" value="1"/>
</dbReference>
<evidence type="ECO:0000313" key="9">
    <source>
        <dbReference type="EMBL" id="MDV2077574.1"/>
    </source>
</evidence>
<name>A0ABU3VTJ8_9GAMM</name>
<evidence type="ECO:0000256" key="1">
    <source>
        <dbReference type="ARBA" id="ARBA00022490"/>
    </source>
</evidence>
<feature type="domain" description="Methyltransferase small" evidence="7">
    <location>
        <begin position="172"/>
        <end position="338"/>
    </location>
</feature>
<dbReference type="GO" id="GO:0052914">
    <property type="term" value="F:16S rRNA (guanine(1207)-N(2))-methyltransferase activity"/>
    <property type="evidence" value="ECO:0007669"/>
    <property type="project" value="UniProtKB-EC"/>
</dbReference>
<dbReference type="CDD" id="cd02440">
    <property type="entry name" value="AdoMet_MTases"/>
    <property type="match status" value="1"/>
</dbReference>
<organism evidence="9 10">
    <name type="scientific">Marinobacter xestospongiae</name>
    <dbReference type="NCBI Taxonomy" id="994319"/>
    <lineage>
        <taxon>Bacteria</taxon>
        <taxon>Pseudomonadati</taxon>
        <taxon>Pseudomonadota</taxon>
        <taxon>Gammaproteobacteria</taxon>
        <taxon>Pseudomonadales</taxon>
        <taxon>Marinobacteraceae</taxon>
        <taxon>Marinobacter</taxon>
    </lineage>
</organism>
<evidence type="ECO:0000259" key="7">
    <source>
        <dbReference type="Pfam" id="PF05175"/>
    </source>
</evidence>
<comment type="similarity">
    <text evidence="6">Belongs to the methyltransferase superfamily. RsmC family.</text>
</comment>
<comment type="catalytic activity">
    <reaction evidence="6">
        <text>guanosine(1207) in 16S rRNA + S-adenosyl-L-methionine = N(2)-methylguanosine(1207) in 16S rRNA + S-adenosyl-L-homocysteine + H(+)</text>
        <dbReference type="Rhea" id="RHEA:42736"/>
        <dbReference type="Rhea" id="RHEA-COMP:10213"/>
        <dbReference type="Rhea" id="RHEA-COMP:10214"/>
        <dbReference type="ChEBI" id="CHEBI:15378"/>
        <dbReference type="ChEBI" id="CHEBI:57856"/>
        <dbReference type="ChEBI" id="CHEBI:59789"/>
        <dbReference type="ChEBI" id="CHEBI:74269"/>
        <dbReference type="ChEBI" id="CHEBI:74481"/>
        <dbReference type="EC" id="2.1.1.172"/>
    </reaction>
</comment>
<evidence type="ECO:0000259" key="8">
    <source>
        <dbReference type="Pfam" id="PF08468"/>
    </source>
</evidence>
<dbReference type="InterPro" id="IPR002052">
    <property type="entry name" value="DNA_methylase_N6_adenine_CS"/>
</dbReference>
<dbReference type="RefSeq" id="WP_316972503.1">
    <property type="nucleotide sequence ID" value="NZ_JAWIIJ010000002.1"/>
</dbReference>
<dbReference type="Gene3D" id="3.40.50.150">
    <property type="entry name" value="Vaccinia Virus protein VP39"/>
    <property type="match status" value="2"/>
</dbReference>
<accession>A0ABU3VTJ8</accession>
<keyword evidence="4 6" id="KW-0808">Transferase</keyword>